<dbReference type="PANTHER" id="PTHR36832">
    <property type="entry name" value="SLR1174 PROTEIN-RELATED"/>
    <property type="match status" value="1"/>
</dbReference>
<dbReference type="InterPro" id="IPR010390">
    <property type="entry name" value="ABC-2_transporter-like"/>
</dbReference>
<name>A0A6H2GUT5_9BACL</name>
<proteinExistence type="predicted"/>
<feature type="transmembrane region" description="Helical" evidence="1">
    <location>
        <begin position="224"/>
        <end position="242"/>
    </location>
</feature>
<sequence>MIPEPRLAARPPGTPTGRRTGKYAVAFRIGFQSALEYRLNFLLSLVSAFFPVAVQYYIWKAVYGGSGRVLFGYRYEDMILYTVMAGIVTKLVLTGIEHSIADDIKSGGLNKYLVQPVGYFGFRLSSYVGQRAASFTILLLLAAGAALALGTMPGQSGIGSRFLLFLPSLLLACALSFLVSYAICACAFWLQEIGYFFVVSTLLVTIVSGGIFPLEVYGETAKQLIAWTPFYYLIYFPVNVLGGRIAGADAWTGMAAQALWTAGMLAVALGSWRLGMKRYLGLGG</sequence>
<evidence type="ECO:0000313" key="3">
    <source>
        <dbReference type="Proteomes" id="UP000502136"/>
    </source>
</evidence>
<feature type="transmembrane region" description="Helical" evidence="1">
    <location>
        <begin position="254"/>
        <end position="272"/>
    </location>
</feature>
<dbReference type="EMBL" id="CP051428">
    <property type="protein sequence ID" value="QJC51167.1"/>
    <property type="molecule type" value="Genomic_DNA"/>
</dbReference>
<feature type="transmembrane region" description="Helical" evidence="1">
    <location>
        <begin position="196"/>
        <end position="217"/>
    </location>
</feature>
<keyword evidence="1" id="KW-1133">Transmembrane helix</keyword>
<evidence type="ECO:0008006" key="4">
    <source>
        <dbReference type="Google" id="ProtNLM"/>
    </source>
</evidence>
<dbReference type="AlphaFoldDB" id="A0A6H2GUT5"/>
<gene>
    <name evidence="2" type="ORF">HGI30_06040</name>
</gene>
<feature type="transmembrane region" description="Helical" evidence="1">
    <location>
        <begin position="162"/>
        <end position="190"/>
    </location>
</feature>
<keyword evidence="1" id="KW-0472">Membrane</keyword>
<reference evidence="2 3" key="1">
    <citation type="submission" date="2020-04" db="EMBL/GenBank/DDBJ databases">
        <title>Novel Paenibacillus strain UniB2 isolated from commercial digestive syrup.</title>
        <authorList>
            <person name="Thorat V."/>
            <person name="Kirdat K."/>
            <person name="Tiwarekar B."/>
            <person name="Yadav A."/>
        </authorList>
    </citation>
    <scope>NUCLEOTIDE SEQUENCE [LARGE SCALE GENOMIC DNA]</scope>
    <source>
        <strain evidence="2 3">UniB2</strain>
    </source>
</reference>
<dbReference type="PANTHER" id="PTHR36832:SF1">
    <property type="entry name" value="SLR1174 PROTEIN"/>
    <property type="match status" value="1"/>
</dbReference>
<accession>A0A6H2GUT5</accession>
<evidence type="ECO:0000256" key="1">
    <source>
        <dbReference type="SAM" id="Phobius"/>
    </source>
</evidence>
<dbReference type="Pfam" id="PF06182">
    <property type="entry name" value="ABC2_membrane_6"/>
    <property type="match status" value="1"/>
</dbReference>
<feature type="transmembrane region" description="Helical" evidence="1">
    <location>
        <begin position="37"/>
        <end position="58"/>
    </location>
</feature>
<dbReference type="KEGG" id="palr:HGI30_06040"/>
<protein>
    <recommendedName>
        <fullName evidence="4">ABC transporter permease</fullName>
    </recommendedName>
</protein>
<feature type="transmembrane region" description="Helical" evidence="1">
    <location>
        <begin position="78"/>
        <end position="96"/>
    </location>
</feature>
<organism evidence="2 3">
    <name type="scientific">Paenibacillus albicereus</name>
    <dbReference type="NCBI Taxonomy" id="2726185"/>
    <lineage>
        <taxon>Bacteria</taxon>
        <taxon>Bacillati</taxon>
        <taxon>Bacillota</taxon>
        <taxon>Bacilli</taxon>
        <taxon>Bacillales</taxon>
        <taxon>Paenibacillaceae</taxon>
        <taxon>Paenibacillus</taxon>
    </lineage>
</organism>
<dbReference type="RefSeq" id="WP_168906821.1">
    <property type="nucleotide sequence ID" value="NZ_CP051428.1"/>
</dbReference>
<dbReference type="Proteomes" id="UP000502136">
    <property type="component" value="Chromosome"/>
</dbReference>
<feature type="transmembrane region" description="Helical" evidence="1">
    <location>
        <begin position="132"/>
        <end position="150"/>
    </location>
</feature>
<evidence type="ECO:0000313" key="2">
    <source>
        <dbReference type="EMBL" id="QJC51167.1"/>
    </source>
</evidence>
<keyword evidence="3" id="KW-1185">Reference proteome</keyword>
<keyword evidence="1" id="KW-0812">Transmembrane</keyword>